<accession>A0A1A3L1X1</accession>
<feature type="transmembrane region" description="Helical" evidence="1">
    <location>
        <begin position="125"/>
        <end position="152"/>
    </location>
</feature>
<sequence>MNHPQPGWPYGQPAHGPSSGIAVIPKLPAASQLTARWQFTPKLVLDGYHIPSAGWNRILAPAAPGRHHLQAYSQDGLYRRQFGRADLMVDVAPGQWVELEYRLPPFGGPGSLGPPTTGVDQASKVIFGLIAGLLLGIPALIFIVFVIASVAAK</sequence>
<dbReference type="Proteomes" id="UP000093925">
    <property type="component" value="Unassembled WGS sequence"/>
</dbReference>
<evidence type="ECO:0000256" key="1">
    <source>
        <dbReference type="SAM" id="Phobius"/>
    </source>
</evidence>
<proteinExistence type="predicted"/>
<dbReference type="EMBL" id="LZLM01000005">
    <property type="protein sequence ID" value="OBJ90689.1"/>
    <property type="molecule type" value="Genomic_DNA"/>
</dbReference>
<keyword evidence="1" id="KW-0812">Transmembrane</keyword>
<comment type="caution">
    <text evidence="2">The sequence shown here is derived from an EMBL/GenBank/DDBJ whole genome shotgun (WGS) entry which is preliminary data.</text>
</comment>
<organism evidence="2 3">
    <name type="scientific">Mycobacterium asiaticum</name>
    <dbReference type="NCBI Taxonomy" id="1790"/>
    <lineage>
        <taxon>Bacteria</taxon>
        <taxon>Bacillati</taxon>
        <taxon>Actinomycetota</taxon>
        <taxon>Actinomycetes</taxon>
        <taxon>Mycobacteriales</taxon>
        <taxon>Mycobacteriaceae</taxon>
        <taxon>Mycobacterium</taxon>
    </lineage>
</organism>
<evidence type="ECO:0000313" key="3">
    <source>
        <dbReference type="Proteomes" id="UP000093925"/>
    </source>
</evidence>
<dbReference type="AlphaFoldDB" id="A0A1A3L1X1"/>
<keyword evidence="1" id="KW-1133">Transmembrane helix</keyword>
<name>A0A1A3L1X1_MYCAS</name>
<gene>
    <name evidence="2" type="ORF">A5640_23790</name>
</gene>
<keyword evidence="1" id="KW-0472">Membrane</keyword>
<protein>
    <submittedName>
        <fullName evidence="2">Uncharacterized protein</fullName>
    </submittedName>
</protein>
<evidence type="ECO:0000313" key="2">
    <source>
        <dbReference type="EMBL" id="OBJ90689.1"/>
    </source>
</evidence>
<reference evidence="2 3" key="1">
    <citation type="submission" date="2016-06" db="EMBL/GenBank/DDBJ databases">
        <authorList>
            <person name="Kjaerup R.B."/>
            <person name="Dalgaard T.S."/>
            <person name="Juul-Madsen H.R."/>
        </authorList>
    </citation>
    <scope>NUCLEOTIDE SEQUENCE [LARGE SCALE GENOMIC DNA]</scope>
    <source>
        <strain evidence="2 3">1276495.2</strain>
    </source>
</reference>